<name>A0ACC0H843_9ERIC</name>
<gene>
    <name evidence="1" type="ORF">LOK49_LG07G02398</name>
</gene>
<proteinExistence type="predicted"/>
<evidence type="ECO:0000313" key="1">
    <source>
        <dbReference type="EMBL" id="KAI8009008.1"/>
    </source>
</evidence>
<sequence length="43" mass="4976">MLDSQYSTNHQCKIPMPFNVMHFVKLSSIINEYCSDSCSLEAY</sequence>
<evidence type="ECO:0000313" key="2">
    <source>
        <dbReference type="Proteomes" id="UP001060215"/>
    </source>
</evidence>
<dbReference type="EMBL" id="CM045764">
    <property type="protein sequence ID" value="KAI8009008.1"/>
    <property type="molecule type" value="Genomic_DNA"/>
</dbReference>
<keyword evidence="2" id="KW-1185">Reference proteome</keyword>
<reference evidence="1 2" key="1">
    <citation type="journal article" date="2022" name="Plant J.">
        <title>Chromosome-level genome of Camellia lanceoleosa provides a valuable resource for understanding genome evolution and self-incompatibility.</title>
        <authorList>
            <person name="Gong W."/>
            <person name="Xiao S."/>
            <person name="Wang L."/>
            <person name="Liao Z."/>
            <person name="Chang Y."/>
            <person name="Mo W."/>
            <person name="Hu G."/>
            <person name="Li W."/>
            <person name="Zhao G."/>
            <person name="Zhu H."/>
            <person name="Hu X."/>
            <person name="Ji K."/>
            <person name="Xiang X."/>
            <person name="Song Q."/>
            <person name="Yuan D."/>
            <person name="Jin S."/>
            <person name="Zhang L."/>
        </authorList>
    </citation>
    <scope>NUCLEOTIDE SEQUENCE [LARGE SCALE GENOMIC DNA]</scope>
    <source>
        <strain evidence="1">SQ_2022a</strain>
    </source>
</reference>
<dbReference type="Proteomes" id="UP001060215">
    <property type="component" value="Chromosome 7"/>
</dbReference>
<accession>A0ACC0H843</accession>
<organism evidence="1 2">
    <name type="scientific">Camellia lanceoleosa</name>
    <dbReference type="NCBI Taxonomy" id="1840588"/>
    <lineage>
        <taxon>Eukaryota</taxon>
        <taxon>Viridiplantae</taxon>
        <taxon>Streptophyta</taxon>
        <taxon>Embryophyta</taxon>
        <taxon>Tracheophyta</taxon>
        <taxon>Spermatophyta</taxon>
        <taxon>Magnoliopsida</taxon>
        <taxon>eudicotyledons</taxon>
        <taxon>Gunneridae</taxon>
        <taxon>Pentapetalae</taxon>
        <taxon>asterids</taxon>
        <taxon>Ericales</taxon>
        <taxon>Theaceae</taxon>
        <taxon>Camellia</taxon>
    </lineage>
</organism>
<comment type="caution">
    <text evidence="1">The sequence shown here is derived from an EMBL/GenBank/DDBJ whole genome shotgun (WGS) entry which is preliminary data.</text>
</comment>
<protein>
    <submittedName>
        <fullName evidence="1">Uncharacterized protein</fullName>
    </submittedName>
</protein>